<comment type="similarity">
    <text evidence="1">Belongs to the cytidine and deoxycytidylate deaminase family.</text>
</comment>
<dbReference type="PROSITE" id="PS00903">
    <property type="entry name" value="CYT_DCMP_DEAMINASES_1"/>
    <property type="match status" value="2"/>
</dbReference>
<feature type="transmembrane region" description="Helical" evidence="6">
    <location>
        <begin position="176"/>
        <end position="201"/>
    </location>
</feature>
<evidence type="ECO:0000313" key="9">
    <source>
        <dbReference type="Proteomes" id="UP001408789"/>
    </source>
</evidence>
<dbReference type="Proteomes" id="UP001408789">
    <property type="component" value="Unassembled WGS sequence"/>
</dbReference>
<comment type="caution">
    <text evidence="8">The sequence shown here is derived from an EMBL/GenBank/DDBJ whole genome shotgun (WGS) entry which is preliminary data.</text>
</comment>
<evidence type="ECO:0000259" key="7">
    <source>
        <dbReference type="PROSITE" id="PS51747"/>
    </source>
</evidence>
<dbReference type="FunFam" id="3.40.140.10:FF:000011">
    <property type="entry name" value="tRNA-specific adenosine deaminase"/>
    <property type="match status" value="2"/>
</dbReference>
<feature type="domain" description="CMP/dCMP-type deaminase" evidence="7">
    <location>
        <begin position="310"/>
        <end position="424"/>
    </location>
</feature>
<evidence type="ECO:0000256" key="5">
    <source>
        <dbReference type="SAM" id="MobiDB-lite"/>
    </source>
</evidence>
<reference evidence="8 9" key="1">
    <citation type="submission" date="2024-04" db="EMBL/GenBank/DDBJ databases">
        <title>The reference genome of an endangered Asteraceae, Deinandra increscens subsp. villosa, native to the Central Coast of California.</title>
        <authorList>
            <person name="Guilliams M."/>
            <person name="Hasenstab-Lehman K."/>
            <person name="Meyer R."/>
            <person name="Mcevoy S."/>
        </authorList>
    </citation>
    <scope>NUCLEOTIDE SEQUENCE [LARGE SCALE GENOMIC DNA]</scope>
    <source>
        <tissue evidence="8">Leaf</tissue>
    </source>
</reference>
<gene>
    <name evidence="8" type="ORF">SSX86_019480</name>
</gene>
<dbReference type="InterPro" id="IPR002125">
    <property type="entry name" value="CMP_dCMP_dom"/>
</dbReference>
<evidence type="ECO:0000256" key="3">
    <source>
        <dbReference type="ARBA" id="ARBA00022801"/>
    </source>
</evidence>
<sequence>MKKKTRLHSNNQITDSKHKDELSETPNPKPLSIDRFVLCASIDRSPASSSAPNLMPLIPLFSSMASSLHLRTIPGFVVCSKSKHLIPPVSSLHRCICTSPSLVEFKRFAYPTKRVPHQHVRRFRAFSSLDVAVPSIDVPMSTSINSTELIRHISDVIPENMQSLVLMDLDPGSAKLAIAILGPFLSAFSFLFIVRIVMSWYPKLPVGKFPYVVAYAPTEPILTVTRKVIPPLGGVDVTPVVWFGLISFLNEILVGPQGLLVLLSQQQQWQVAGNIDRLTVLLSCRLVVETKDGTIAVASAFAGHQETVQDRDHKFLTRAVEEAYKGVENGDGGPFGAVVVQNDEIVVSCHNMVLNHTDPTAHAEVTAVREACKKLNRIELSDCEIYASCEPCPMCFGAIHLSRIKRLVYGAKAEAAIAIGFDDFIADALRGTGHYQKANLEIKKADGNGAMIAEQVFEKTKAKFLMLTVLLSCRLVVETKDGTVAVASAFAGHLETVQDRDHKFLTRAVEEAYKGVENGDGYPFGAVVVQNDEIVVSCHNMVCLARLHTQRSPPLERPAKSLIESSFLIVRCMLLRLVYGAKTEAAQAVGIESFIADALRGTSHYQKANLEIKKADGNGALIAEQVFEKTKAKISMLTVLLSCRLVVETKDGTNAVASAFAGHQETVQDRDHKFLTRAVEEAYKGVENGDGYPFGAVVVQNDEIVVSCHNMVLNHTDPTAHAEVTALREACKKLNRIELSDCEMYASCEPCVMCFGAIQFSGIKRLVYGAKAEVAQAVGFDAFISDALRGTSHYLKANLEIKKADGNGALMAEQVFEKTKAKISRH</sequence>
<keyword evidence="4" id="KW-0862">Zinc</keyword>
<dbReference type="SUPFAM" id="SSF53927">
    <property type="entry name" value="Cytidine deaminase-like"/>
    <property type="match status" value="3"/>
</dbReference>
<feature type="domain" description="CMP/dCMP-type deaminase" evidence="7">
    <location>
        <begin position="669"/>
        <end position="781"/>
    </location>
</feature>
<dbReference type="AlphaFoldDB" id="A0AAP0GVN8"/>
<feature type="region of interest" description="Disordered" evidence="5">
    <location>
        <begin position="1"/>
        <end position="28"/>
    </location>
</feature>
<proteinExistence type="inferred from homology"/>
<dbReference type="Pfam" id="PF02325">
    <property type="entry name" value="CCB3_YggT"/>
    <property type="match status" value="1"/>
</dbReference>
<evidence type="ECO:0000313" key="8">
    <source>
        <dbReference type="EMBL" id="KAK9062294.1"/>
    </source>
</evidence>
<dbReference type="PROSITE" id="PS51747">
    <property type="entry name" value="CYT_DCMP_DEAMINASES_2"/>
    <property type="match status" value="2"/>
</dbReference>
<keyword evidence="2" id="KW-0479">Metal-binding</keyword>
<keyword evidence="3" id="KW-0378">Hydrolase</keyword>
<dbReference type="InterPro" id="IPR016193">
    <property type="entry name" value="Cytidine_deaminase-like"/>
</dbReference>
<keyword evidence="6" id="KW-1133">Transmembrane helix</keyword>
<organism evidence="8 9">
    <name type="scientific">Deinandra increscens subsp. villosa</name>
    <dbReference type="NCBI Taxonomy" id="3103831"/>
    <lineage>
        <taxon>Eukaryota</taxon>
        <taxon>Viridiplantae</taxon>
        <taxon>Streptophyta</taxon>
        <taxon>Embryophyta</taxon>
        <taxon>Tracheophyta</taxon>
        <taxon>Spermatophyta</taxon>
        <taxon>Magnoliopsida</taxon>
        <taxon>eudicotyledons</taxon>
        <taxon>Gunneridae</taxon>
        <taxon>Pentapetalae</taxon>
        <taxon>asterids</taxon>
        <taxon>campanulids</taxon>
        <taxon>Asterales</taxon>
        <taxon>Asteraceae</taxon>
        <taxon>Asteroideae</taxon>
        <taxon>Heliantheae alliance</taxon>
        <taxon>Madieae</taxon>
        <taxon>Madiinae</taxon>
        <taxon>Deinandra</taxon>
    </lineage>
</organism>
<dbReference type="InterPro" id="IPR016192">
    <property type="entry name" value="APOBEC/CMP_deaminase_Zn-bd"/>
</dbReference>
<dbReference type="PANTHER" id="PTHR11079">
    <property type="entry name" value="CYTOSINE DEAMINASE FAMILY MEMBER"/>
    <property type="match status" value="1"/>
</dbReference>
<keyword evidence="6" id="KW-0812">Transmembrane</keyword>
<dbReference type="InterPro" id="IPR003425">
    <property type="entry name" value="CCB3/YggT"/>
</dbReference>
<protein>
    <recommendedName>
        <fullName evidence="7">CMP/dCMP-type deaminase domain-containing protein</fullName>
    </recommendedName>
</protein>
<evidence type="ECO:0000256" key="6">
    <source>
        <dbReference type="SAM" id="Phobius"/>
    </source>
</evidence>
<dbReference type="GO" id="GO:0016020">
    <property type="term" value="C:membrane"/>
    <property type="evidence" value="ECO:0007669"/>
    <property type="project" value="InterPro"/>
</dbReference>
<dbReference type="GO" id="GO:0006152">
    <property type="term" value="P:purine nucleoside catabolic process"/>
    <property type="evidence" value="ECO:0007669"/>
    <property type="project" value="TreeGrafter"/>
</dbReference>
<evidence type="ECO:0000256" key="4">
    <source>
        <dbReference type="ARBA" id="ARBA00022833"/>
    </source>
</evidence>
<dbReference type="CDD" id="cd01285">
    <property type="entry name" value="nucleoside_deaminase"/>
    <property type="match status" value="2"/>
</dbReference>
<keyword evidence="9" id="KW-1185">Reference proteome</keyword>
<dbReference type="Pfam" id="PF00383">
    <property type="entry name" value="dCMP_cyt_deam_1"/>
    <property type="match status" value="2"/>
</dbReference>
<evidence type="ECO:0000256" key="1">
    <source>
        <dbReference type="ARBA" id="ARBA00006576"/>
    </source>
</evidence>
<dbReference type="PANTHER" id="PTHR11079:SF161">
    <property type="entry name" value="CMP_DCMP-TYPE DEAMINASE DOMAIN-CONTAINING PROTEIN"/>
    <property type="match status" value="1"/>
</dbReference>
<accession>A0AAP0GVN8</accession>
<dbReference type="EMBL" id="JBCNJP010000019">
    <property type="protein sequence ID" value="KAK9062294.1"/>
    <property type="molecule type" value="Genomic_DNA"/>
</dbReference>
<keyword evidence="6" id="KW-0472">Membrane</keyword>
<dbReference type="GO" id="GO:0008270">
    <property type="term" value="F:zinc ion binding"/>
    <property type="evidence" value="ECO:0007669"/>
    <property type="project" value="InterPro"/>
</dbReference>
<dbReference type="Gene3D" id="3.40.140.10">
    <property type="entry name" value="Cytidine Deaminase, domain 2"/>
    <property type="match status" value="3"/>
</dbReference>
<evidence type="ECO:0000256" key="2">
    <source>
        <dbReference type="ARBA" id="ARBA00022723"/>
    </source>
</evidence>
<dbReference type="GO" id="GO:0047974">
    <property type="term" value="F:guanosine deaminase activity"/>
    <property type="evidence" value="ECO:0007669"/>
    <property type="project" value="TreeGrafter"/>
</dbReference>
<name>A0AAP0GVN8_9ASTR</name>